<dbReference type="PROSITE" id="PS50885">
    <property type="entry name" value="HAMP"/>
    <property type="match status" value="1"/>
</dbReference>
<dbReference type="CDD" id="cd06225">
    <property type="entry name" value="HAMP"/>
    <property type="match status" value="1"/>
</dbReference>
<dbReference type="Gene3D" id="6.10.340.10">
    <property type="match status" value="1"/>
</dbReference>
<dbReference type="EMBL" id="JABFHI010000005">
    <property type="protein sequence ID" value="NOG32467.1"/>
    <property type="molecule type" value="Genomic_DNA"/>
</dbReference>
<evidence type="ECO:0000313" key="3">
    <source>
        <dbReference type="EMBL" id="NOG32467.1"/>
    </source>
</evidence>
<protein>
    <submittedName>
        <fullName evidence="3">HAMP domain-containing protein</fullName>
    </submittedName>
</protein>
<reference evidence="3 4" key="2">
    <citation type="submission" date="2020-06" db="EMBL/GenBank/DDBJ databases">
        <title>Halomonas songnenensis sp. nov., a moderately halophilic bacterium isolated from saline and alkaline soils.</title>
        <authorList>
            <person name="Jiang J."/>
            <person name="Pan Y."/>
        </authorList>
    </citation>
    <scope>NUCLEOTIDE SEQUENCE [LARGE SCALE GENOMIC DNA]</scope>
    <source>
        <strain evidence="3 4">TBZ9</strain>
    </source>
</reference>
<accession>A0A7Y3TZT6</accession>
<evidence type="ECO:0000259" key="2">
    <source>
        <dbReference type="PROSITE" id="PS50885"/>
    </source>
</evidence>
<dbReference type="AlphaFoldDB" id="A0A7Y3TZT6"/>
<dbReference type="RefSeq" id="WP_171702929.1">
    <property type="nucleotide sequence ID" value="NZ_JABFHI010000005.1"/>
</dbReference>
<evidence type="ECO:0000256" key="1">
    <source>
        <dbReference type="SAM" id="Phobius"/>
    </source>
</evidence>
<keyword evidence="4" id="KW-1185">Reference proteome</keyword>
<dbReference type="Pfam" id="PF00672">
    <property type="entry name" value="HAMP"/>
    <property type="match status" value="1"/>
</dbReference>
<gene>
    <name evidence="3" type="ORF">HLB35_13175</name>
</gene>
<dbReference type="Proteomes" id="UP000588806">
    <property type="component" value="Unassembled WGS sequence"/>
</dbReference>
<name>A0A7Y3TZT6_9GAMM</name>
<keyword evidence="1" id="KW-0812">Transmembrane</keyword>
<dbReference type="GO" id="GO:0007165">
    <property type="term" value="P:signal transduction"/>
    <property type="evidence" value="ECO:0007669"/>
    <property type="project" value="InterPro"/>
</dbReference>
<organism evidence="3 4">
    <name type="scientific">Vreelandella azerica</name>
    <dbReference type="NCBI Taxonomy" id="2732867"/>
    <lineage>
        <taxon>Bacteria</taxon>
        <taxon>Pseudomonadati</taxon>
        <taxon>Pseudomonadota</taxon>
        <taxon>Gammaproteobacteria</taxon>
        <taxon>Oceanospirillales</taxon>
        <taxon>Halomonadaceae</taxon>
        <taxon>Vreelandella</taxon>
    </lineage>
</organism>
<keyword evidence="1" id="KW-0472">Membrane</keyword>
<proteinExistence type="predicted"/>
<dbReference type="GO" id="GO:0016020">
    <property type="term" value="C:membrane"/>
    <property type="evidence" value="ECO:0007669"/>
    <property type="project" value="InterPro"/>
</dbReference>
<evidence type="ECO:0000313" key="4">
    <source>
        <dbReference type="Proteomes" id="UP000588806"/>
    </source>
</evidence>
<feature type="domain" description="HAMP" evidence="2">
    <location>
        <begin position="320"/>
        <end position="372"/>
    </location>
</feature>
<keyword evidence="1" id="KW-1133">Transmembrane helix</keyword>
<comment type="caution">
    <text evidence="3">The sequence shown here is derived from an EMBL/GenBank/DDBJ whole genome shotgun (WGS) entry which is preliminary data.</text>
</comment>
<dbReference type="InterPro" id="IPR003660">
    <property type="entry name" value="HAMP_dom"/>
</dbReference>
<reference evidence="3 4" key="1">
    <citation type="submission" date="2020-05" db="EMBL/GenBank/DDBJ databases">
        <authorList>
            <person name="Ruan W."/>
            <person name="Jeon C.O."/>
            <person name="Chun B.H."/>
        </authorList>
    </citation>
    <scope>NUCLEOTIDE SEQUENCE [LARGE SCALE GENOMIC DNA]</scope>
    <source>
        <strain evidence="3 4">TBZ9</strain>
    </source>
</reference>
<feature type="transmembrane region" description="Helical" evidence="1">
    <location>
        <begin position="12"/>
        <end position="29"/>
    </location>
</feature>
<feature type="transmembrane region" description="Helical" evidence="1">
    <location>
        <begin position="299"/>
        <end position="318"/>
    </location>
</feature>
<sequence length="373" mass="41708">MPFRSLAFKLPAYVTVIVIMALAISGYLIDRNLLAYHRDAAESTLATSIQQINTTLNDISHEIHEEAQWLESQARVLAALSLIRDFEDPENYQAIIFNPEKQRIADDLQALIQNGRANSAYVFSHDNQLVSYARQGSQGLEQGIVSFEQATAKLQQHTRHTDSDDLLLLAEINDGWQAVQHQDGDYHLIHGAPYYIHVHPLTQQNQALGTLVLAYALSETVFQQVLPSGVQAHLINKADALNQYSDQPQQMLETTSLLHNDSGFWQYQGFASQSAIPGALLHYPASQYHEEQRITREGLIIAMLVTALLMVPLSLWRIRQLILTPLNQLMRGIATIGAGQHQPIRSTFSVRELDHLAQTLNQMASNCSTVSNA</sequence>